<gene>
    <name evidence="3" type="ORF">H8744_04855</name>
</gene>
<dbReference type="EMBL" id="JACRTF010000001">
    <property type="protein sequence ID" value="MBC8592586.1"/>
    <property type="molecule type" value="Genomic_DNA"/>
</dbReference>
<evidence type="ECO:0000256" key="2">
    <source>
        <dbReference type="ARBA" id="ARBA00022679"/>
    </source>
</evidence>
<protein>
    <submittedName>
        <fullName evidence="3">Glycosyltransferase family 9 protein</fullName>
    </submittedName>
</protein>
<sequence>MARILIIRFSALGDVAMTIPVVYSLAKQYPQHEITVLSRGTLQPLFQGLPSNVSFMGADLVGKYNGIRGLNALYSELKEKKFDYIADFHDVLRTKYLRLRFRMAGIPVDYIHKGRKKKHQLVRRRHKVIENLKSSFRRYEEVLERLGFPVMLNFTSIYGEGKGDFSLIESVTGSKHEGIKWIGIAPFAKHEGKIYPLELQEQVVAHFANRQDVKVFLFGGGAKEQAVFDAWRQKYPTIISMIGKLDMNTELNMMSHLDVMLSMDSANMHLASLVNTPVVSVWGATHPYAGFMGWKQLPINAVQLDLPCRPCSVYGQKPCFRKDYACMRQIQPEQIIRKIEGLLIK</sequence>
<dbReference type="PANTHER" id="PTHR30160:SF22">
    <property type="entry name" value="LIPOPOLYSACCHARIDE CORE BIOSYNTHESIS PROTEIN"/>
    <property type="match status" value="1"/>
</dbReference>
<dbReference type="InterPro" id="IPR051199">
    <property type="entry name" value="LPS_LOS_Heptosyltrfase"/>
</dbReference>
<dbReference type="GO" id="GO:0009244">
    <property type="term" value="P:lipopolysaccharide core region biosynthetic process"/>
    <property type="evidence" value="ECO:0007669"/>
    <property type="project" value="TreeGrafter"/>
</dbReference>
<dbReference type="InterPro" id="IPR002201">
    <property type="entry name" value="Glyco_trans_9"/>
</dbReference>
<name>A0A926F0U8_9BACT</name>
<dbReference type="RefSeq" id="WP_262433759.1">
    <property type="nucleotide sequence ID" value="NZ_JACRTF010000001.1"/>
</dbReference>
<evidence type="ECO:0000313" key="3">
    <source>
        <dbReference type="EMBL" id="MBC8592586.1"/>
    </source>
</evidence>
<evidence type="ECO:0000256" key="1">
    <source>
        <dbReference type="ARBA" id="ARBA00022676"/>
    </source>
</evidence>
<dbReference type="SUPFAM" id="SSF53756">
    <property type="entry name" value="UDP-Glycosyltransferase/glycogen phosphorylase"/>
    <property type="match status" value="1"/>
</dbReference>
<dbReference type="AlphaFoldDB" id="A0A926F0U8"/>
<dbReference type="Gene3D" id="3.40.50.2000">
    <property type="entry name" value="Glycogen Phosphorylase B"/>
    <property type="match status" value="2"/>
</dbReference>
<dbReference type="CDD" id="cd03789">
    <property type="entry name" value="GT9_LPS_heptosyltransferase"/>
    <property type="match status" value="1"/>
</dbReference>
<dbReference type="Proteomes" id="UP000651085">
    <property type="component" value="Unassembled WGS sequence"/>
</dbReference>
<keyword evidence="4" id="KW-1185">Reference proteome</keyword>
<evidence type="ECO:0000313" key="4">
    <source>
        <dbReference type="Proteomes" id="UP000651085"/>
    </source>
</evidence>
<dbReference type="PANTHER" id="PTHR30160">
    <property type="entry name" value="TETRAACYLDISACCHARIDE 4'-KINASE-RELATED"/>
    <property type="match status" value="1"/>
</dbReference>
<comment type="caution">
    <text evidence="3">The sequence shown here is derived from an EMBL/GenBank/DDBJ whole genome shotgun (WGS) entry which is preliminary data.</text>
</comment>
<reference evidence="3" key="1">
    <citation type="submission" date="2020-08" db="EMBL/GenBank/DDBJ databases">
        <title>Genome public.</title>
        <authorList>
            <person name="Liu C."/>
            <person name="Sun Q."/>
        </authorList>
    </citation>
    <scope>NUCLEOTIDE SEQUENCE</scope>
    <source>
        <strain evidence="3">N12</strain>
    </source>
</reference>
<organism evidence="3 4">
    <name type="scientific">Jilunia laotingensis</name>
    <dbReference type="NCBI Taxonomy" id="2763675"/>
    <lineage>
        <taxon>Bacteria</taxon>
        <taxon>Pseudomonadati</taxon>
        <taxon>Bacteroidota</taxon>
        <taxon>Bacteroidia</taxon>
        <taxon>Bacteroidales</taxon>
        <taxon>Bacteroidaceae</taxon>
        <taxon>Jilunia</taxon>
    </lineage>
</organism>
<keyword evidence="1" id="KW-0328">Glycosyltransferase</keyword>
<proteinExistence type="predicted"/>
<dbReference type="GO" id="GO:0005829">
    <property type="term" value="C:cytosol"/>
    <property type="evidence" value="ECO:0007669"/>
    <property type="project" value="TreeGrafter"/>
</dbReference>
<accession>A0A926F0U8</accession>
<dbReference type="Pfam" id="PF01075">
    <property type="entry name" value="Glyco_transf_9"/>
    <property type="match status" value="1"/>
</dbReference>
<dbReference type="GO" id="GO:0008713">
    <property type="term" value="F:ADP-heptose-lipopolysaccharide heptosyltransferase activity"/>
    <property type="evidence" value="ECO:0007669"/>
    <property type="project" value="TreeGrafter"/>
</dbReference>
<keyword evidence="2" id="KW-0808">Transferase</keyword>